<dbReference type="RefSeq" id="WP_040067518.1">
    <property type="nucleotide sequence ID" value="NZ_JXDG01000035.1"/>
</dbReference>
<dbReference type="Proteomes" id="UP000031535">
    <property type="component" value="Unassembled WGS sequence"/>
</dbReference>
<keyword evidence="1" id="KW-0732">Signal</keyword>
<protein>
    <submittedName>
        <fullName evidence="2">Trypsin domain protein</fullName>
    </submittedName>
</protein>
<dbReference type="Pfam" id="PF13365">
    <property type="entry name" value="Trypsin_2"/>
    <property type="match status" value="1"/>
</dbReference>
<feature type="chain" id="PRO_5002162276" evidence="1">
    <location>
        <begin position="25"/>
        <end position="496"/>
    </location>
</feature>
<organism evidence="2 3">
    <name type="scientific">Pseudomonas batumici</name>
    <dbReference type="NCBI Taxonomy" id="226910"/>
    <lineage>
        <taxon>Bacteria</taxon>
        <taxon>Pseudomonadati</taxon>
        <taxon>Pseudomonadota</taxon>
        <taxon>Gammaproteobacteria</taxon>
        <taxon>Pseudomonadales</taxon>
        <taxon>Pseudomonadaceae</taxon>
        <taxon>Pseudomonas</taxon>
    </lineage>
</organism>
<dbReference type="OrthoDB" id="6968353at2"/>
<name>A0A0C2I9D5_9PSED</name>
<dbReference type="PROSITE" id="PS00134">
    <property type="entry name" value="TRYPSIN_HIS"/>
    <property type="match status" value="1"/>
</dbReference>
<dbReference type="STRING" id="226910.UCMB321_2716"/>
<keyword evidence="3" id="KW-1185">Reference proteome</keyword>
<dbReference type="AlphaFoldDB" id="A0A0C2I9D5"/>
<dbReference type="InterPro" id="IPR043504">
    <property type="entry name" value="Peptidase_S1_PA_chymotrypsin"/>
</dbReference>
<dbReference type="PATRIC" id="fig|226910.6.peg.2706"/>
<evidence type="ECO:0000313" key="3">
    <source>
        <dbReference type="Proteomes" id="UP000031535"/>
    </source>
</evidence>
<evidence type="ECO:0000313" key="2">
    <source>
        <dbReference type="EMBL" id="KIH83590.1"/>
    </source>
</evidence>
<accession>A0A0C2I9D5</accession>
<dbReference type="GO" id="GO:0004252">
    <property type="term" value="F:serine-type endopeptidase activity"/>
    <property type="evidence" value="ECO:0007669"/>
    <property type="project" value="InterPro"/>
</dbReference>
<dbReference type="InterPro" id="IPR018114">
    <property type="entry name" value="TRYPSIN_HIS"/>
</dbReference>
<dbReference type="EMBL" id="JXDG01000035">
    <property type="protein sequence ID" value="KIH83590.1"/>
    <property type="molecule type" value="Genomic_DNA"/>
</dbReference>
<comment type="caution">
    <text evidence="2">The sequence shown here is derived from an EMBL/GenBank/DDBJ whole genome shotgun (WGS) entry which is preliminary data.</text>
</comment>
<feature type="signal peptide" evidence="1">
    <location>
        <begin position="1"/>
        <end position="24"/>
    </location>
</feature>
<dbReference type="Gene3D" id="2.40.10.10">
    <property type="entry name" value="Trypsin-like serine proteases"/>
    <property type="match status" value="2"/>
</dbReference>
<reference evidence="2 3" key="1">
    <citation type="submission" date="2015-01" db="EMBL/GenBank/DDBJ databases">
        <title>Complete genome of Pseudomonas batumici UCM B-321 producer of the batumin antibiotic with strong antistaphilococcal and potential anticancer activity.</title>
        <authorList>
            <person name="Klochko V.V."/>
            <person name="Zelena L.B."/>
            <person name="Elena K.A."/>
            <person name="Reva O.N."/>
        </authorList>
    </citation>
    <scope>NUCLEOTIDE SEQUENCE [LARGE SCALE GENOMIC DNA]</scope>
    <source>
        <strain evidence="2 3">UCM B-321</strain>
    </source>
</reference>
<evidence type="ECO:0000256" key="1">
    <source>
        <dbReference type="SAM" id="SignalP"/>
    </source>
</evidence>
<dbReference type="InterPro" id="IPR009003">
    <property type="entry name" value="Peptidase_S1_PA"/>
</dbReference>
<dbReference type="GO" id="GO:0006508">
    <property type="term" value="P:proteolysis"/>
    <property type="evidence" value="ECO:0007669"/>
    <property type="project" value="InterPro"/>
</dbReference>
<gene>
    <name evidence="2" type="ORF">UCMB321_2716</name>
</gene>
<proteinExistence type="predicted"/>
<sequence length="496" mass="54777">MRALLTTGLALYINLLTLSLYAAAFETEDNFTPPRLALKNENGENRHLSGVGRLAGTCTATLIDTRYRHEATAQPAYLVTAGHCVSRTQKRIITDKILTNNIMDFTIEFNYFRDVIEQIKTYTLKKINWSSVRGIDLAVIELEASLTELIDAGIQPLSIGSRPEPGSAIAIIGAPGGDFLHQSLCTLAPAKDDYIDNDGESRILLNSLNAQCRRIGRGASGGPIVERETGKIVGVLYGAMGDSQVYGSAIQSLQGCFTSGQFDPSITRCSLFPVYDIDAIAPQHRQNFLPAKPDQGLEAVLPSWDLKFSISTPFYRYKIERSLTSPCESPHGYSEAISADNAYINKAIGTTKGRHWLCIIGVETSEQPPFHGIMKNNQSMWVDLLDHGNEPPNVDIASERDNVSEPAIYNLFASTYFSPPTYAQIYSKIGPASQVDCDDPQGYDEMHRRAREPWVLLASWNSTQEEAKLCVYSKNAHGESSRASTHWLKVADDWKS</sequence>
<dbReference type="SUPFAM" id="SSF50494">
    <property type="entry name" value="Trypsin-like serine proteases"/>
    <property type="match status" value="1"/>
</dbReference>